<comment type="caution">
    <text evidence="1">The sequence shown here is derived from an EMBL/GenBank/DDBJ whole genome shotgun (WGS) entry which is preliminary data.</text>
</comment>
<dbReference type="EMBL" id="RCHU02000013">
    <property type="protein sequence ID" value="KAL3574519.1"/>
    <property type="molecule type" value="Genomic_DNA"/>
</dbReference>
<evidence type="ECO:0000313" key="2">
    <source>
        <dbReference type="Proteomes" id="UP000309997"/>
    </source>
</evidence>
<reference evidence="1 2" key="1">
    <citation type="journal article" date="2024" name="Plant Biotechnol. J.">
        <title>Genome and CRISPR/Cas9 system of a widespread forest tree (Populus alba) in the world.</title>
        <authorList>
            <person name="Liu Y.J."/>
            <person name="Jiang P.F."/>
            <person name="Han X.M."/>
            <person name="Li X.Y."/>
            <person name="Wang H.M."/>
            <person name="Wang Y.J."/>
            <person name="Wang X.X."/>
            <person name="Zeng Q.Y."/>
        </authorList>
    </citation>
    <scope>NUCLEOTIDE SEQUENCE [LARGE SCALE GENOMIC DNA]</scope>
    <source>
        <strain evidence="2">cv. PAL-ZL1</strain>
    </source>
</reference>
<organism evidence="1 2">
    <name type="scientific">Populus alba</name>
    <name type="common">White poplar</name>
    <dbReference type="NCBI Taxonomy" id="43335"/>
    <lineage>
        <taxon>Eukaryota</taxon>
        <taxon>Viridiplantae</taxon>
        <taxon>Streptophyta</taxon>
        <taxon>Embryophyta</taxon>
        <taxon>Tracheophyta</taxon>
        <taxon>Spermatophyta</taxon>
        <taxon>Magnoliopsida</taxon>
        <taxon>eudicotyledons</taxon>
        <taxon>Gunneridae</taxon>
        <taxon>Pentapetalae</taxon>
        <taxon>rosids</taxon>
        <taxon>fabids</taxon>
        <taxon>Malpighiales</taxon>
        <taxon>Salicaceae</taxon>
        <taxon>Saliceae</taxon>
        <taxon>Populus</taxon>
    </lineage>
</organism>
<gene>
    <name evidence="1" type="ORF">D5086_025132</name>
</gene>
<evidence type="ECO:0000313" key="1">
    <source>
        <dbReference type="EMBL" id="KAL3574519.1"/>
    </source>
</evidence>
<protein>
    <submittedName>
        <fullName evidence="1">Uncharacterized protein</fullName>
    </submittedName>
</protein>
<dbReference type="Proteomes" id="UP000309997">
    <property type="component" value="Unassembled WGS sequence"/>
</dbReference>
<name>A0ACC4B7X1_POPAL</name>
<accession>A0ACC4B7X1</accession>
<proteinExistence type="predicted"/>
<sequence>MLPPAFFLYVFLFCSLLLHCLAGDSLTRNSPIRDSRGETLVSNGEKFELGFFTPNGSTERRYVGIWFYKSSPRTVVWVANRDNPLLDHSGVFSVDENGNLEILDGRGRSFWSINLEKPSSMNRIAKLMDTGNLVVSDEDDEKHLTGILWQSFENPTETFLPGMKLDEDMALISWKSYDDPASGNFSFQLDREANQFVIWKRSIRYWRSGVSDNGGSSRSEMPSAISYFLSNFTSTSVRNDSVPYITSSLYTNTRMVMSFAGQIQYLQLNTEKTWSVIWAQPRTRCSLYNACGNFGSCNSNNEVVCKCLPGFQPVSPEYWNSGDNSRGCARRSPLCSSSATSDTFLSLKMMKVANPDAQFKANSEEECKMECLNNCQCEAFSYEEAETTNGGESESATCWIWTDDLRDIQEEYDGGRDLHVRVSVSDTESAATACGTCGTNMIPYPLSTGPKCGDPAYLNFYCNLSSGQLNFKARGDTYRVTKINPGTHTFVIQTETADSCKSIKSNGNLLQLNQSSPFHVIRFCNVDLGNISSAISFTGGDEVEIGWDPPPEPTCFSSSDCKYWPNSSCSARIDGKKLCLCNAKFKWDGLKLKCTEGHYSEKKDSSSIGKIPLSLIIAVALISLIALAVLSSTIVCICLQRRRMPKLRENKGIFPRNLGFHFNGSERLVKDLIDSDRFNEDDTKAIDVPCFDLESLLAATDNFSNANKLGQGGFGPVYKDCQSWIFYPSARSGDARVPEKDKKSPSTLHSAQSIHASSPQSHRCFSGRVKEFVDSGRVVNGGEISGVFLMLEVLYACGADTILADFYLLQKVQLIAEFVVVIEGFSALQASLTILLSHDVVVCSVALFVNLIFSIAILCKSRHYSSRKIHHRSDVYINSVSFAKLSKLRPFAYYLTLNLKGDDIYVTYSASENSAILRVTLVPDGRIELLLWQEINNDWLSMWQWPSTYCEFYAQCSPFSSCYQKGSQDHCKCLPGFQPKVQQEWDTRNWTDGTCVRQKALRCDKDDGFLELVNMKLPDHSYILGNMSTNDCESRCLRNCSCTAYAYLNASDGASGKCLNWYGDLMDLVQDFDGSDLYIRLHDGDPVGNVKSSVKFTRKNKRSIIIAVAAVSIGLVCVLSGYFIWRKSIGKQERIEETCTGMNTSIELGKSETELNIFSFNQFHIAIQIQN</sequence>
<keyword evidence="2" id="KW-1185">Reference proteome</keyword>